<dbReference type="HOGENOM" id="CLU_010162_0_0_1"/>
<dbReference type="EMBL" id="AFYH01081578">
    <property type="status" value="NOT_ANNOTATED_CDS"/>
    <property type="molecule type" value="Genomic_DNA"/>
</dbReference>
<gene>
    <name evidence="5" type="primary">NASP</name>
</gene>
<keyword evidence="1" id="KW-0677">Repeat</keyword>
<name>H3AZU3_LATCH</name>
<dbReference type="GO" id="GO:0042393">
    <property type="term" value="F:histone binding"/>
    <property type="evidence" value="ECO:0007669"/>
    <property type="project" value="TreeGrafter"/>
</dbReference>
<dbReference type="InterPro" id="IPR051730">
    <property type="entry name" value="NASP-like"/>
</dbReference>
<dbReference type="eggNOG" id="KOG4563">
    <property type="taxonomic scope" value="Eukaryota"/>
</dbReference>
<dbReference type="GO" id="GO:0006335">
    <property type="term" value="P:DNA replication-dependent chromatin assembly"/>
    <property type="evidence" value="ECO:0007669"/>
    <property type="project" value="TreeGrafter"/>
</dbReference>
<protein>
    <submittedName>
        <fullName evidence="5">Nuclear autoantigenic sperm protein</fullName>
    </submittedName>
</protein>
<feature type="compositionally biased region" description="Basic and acidic residues" evidence="4">
    <location>
        <begin position="238"/>
        <end position="260"/>
    </location>
</feature>
<dbReference type="EMBL" id="AFYH01081579">
    <property type="status" value="NOT_ANNOTATED_CDS"/>
    <property type="molecule type" value="Genomic_DNA"/>
</dbReference>
<feature type="compositionally biased region" description="Basic and acidic residues" evidence="4">
    <location>
        <begin position="174"/>
        <end position="200"/>
    </location>
</feature>
<dbReference type="FunCoup" id="H3AZU3">
    <property type="interactions" value="2441"/>
</dbReference>
<reference evidence="5" key="2">
    <citation type="submission" date="2025-08" db="UniProtKB">
        <authorList>
            <consortium name="Ensembl"/>
        </authorList>
    </citation>
    <scope>IDENTIFICATION</scope>
</reference>
<dbReference type="EMBL" id="AFYH01081581">
    <property type="status" value="NOT_ANNOTATED_CDS"/>
    <property type="molecule type" value="Genomic_DNA"/>
</dbReference>
<feature type="compositionally biased region" description="Acidic residues" evidence="4">
    <location>
        <begin position="457"/>
        <end position="484"/>
    </location>
</feature>
<evidence type="ECO:0000313" key="6">
    <source>
        <dbReference type="Proteomes" id="UP000008672"/>
    </source>
</evidence>
<evidence type="ECO:0000256" key="3">
    <source>
        <dbReference type="SAM" id="Coils"/>
    </source>
</evidence>
<feature type="compositionally biased region" description="Basic and acidic residues" evidence="4">
    <location>
        <begin position="210"/>
        <end position="229"/>
    </location>
</feature>
<feature type="compositionally biased region" description="Polar residues" evidence="4">
    <location>
        <begin position="435"/>
        <end position="446"/>
    </location>
</feature>
<feature type="compositionally biased region" description="Basic and acidic residues" evidence="4">
    <location>
        <begin position="372"/>
        <end position="430"/>
    </location>
</feature>
<dbReference type="EMBL" id="AFYH01081577">
    <property type="status" value="NOT_ANNOTATED_CDS"/>
    <property type="molecule type" value="Genomic_DNA"/>
</dbReference>
<dbReference type="OMA" id="GRTANEC"/>
<evidence type="ECO:0000313" key="5">
    <source>
        <dbReference type="Ensembl" id="ENSLACP00000015164.1"/>
    </source>
</evidence>
<dbReference type="Bgee" id="ENSLACG00000013351">
    <property type="expression patterns" value="Expressed in pelvic fin and 6 other cell types or tissues"/>
</dbReference>
<dbReference type="PANTHER" id="PTHR15081:SF1">
    <property type="entry name" value="NUCLEAR AUTOANTIGENIC SPERM PROTEIN"/>
    <property type="match status" value="1"/>
</dbReference>
<dbReference type="GO" id="GO:0005654">
    <property type="term" value="C:nucleoplasm"/>
    <property type="evidence" value="ECO:0007669"/>
    <property type="project" value="TreeGrafter"/>
</dbReference>
<proteinExistence type="predicted"/>
<dbReference type="Proteomes" id="UP000008672">
    <property type="component" value="Unassembled WGS sequence"/>
</dbReference>
<sequence length="777" mass="84920">SVDVSAEAKRLLGSGNRHLVMGDIPSAVNAFQEACSLLFGLGNKYFPKHFFNELHFFFFFVKSLSELFPLCFRMENGVLGNALEGVPEEDEGETPDNAKIESTDKVDEPQTEKERDHLREQVYDAMGEKENPEGEAAETGGAEDLGKKADGDAAVPEEKAGKEKPKAGEQAAAPEKRAEAAGERKREVSAVESEGKHGVEKQNQPSGEETTEKLHNKEMTDSSKEEQKMEVSAVESGEESREEPGHPGGEEMEEQLRGGEEEMEASAEEQKMEDSAVASEEKGKEDVEKRSGREQADPEKTGVSEEKERVSVMESGDKSEEQAQPGGEETSEKPSGKEEERKVSAAELEEKNKEGAEKQSGEKQGQPSGEETNEKLSGKEKTEASKEGQKTELGEVKGNEQEPGAVEEREGEEQKTEVCKEEKETEEKNGKQQKVASTGESEQQSKPPGEENKEDLIQEEEAEPMEEGEEVNAEESEGEDDENGEGVAEKLLPPPKKKKTQNKTTEDEEEEEVGNLQLAWEVLELAKVIYKRQEAKEAQLSAAQAYLKLGEVGVESGSGITFCMQYNSGVHNEVQFLKPNDYGSAFTVGRVNLRVKRVSFCFPALLAVKIEKEEEEEEEEEEEVVVAAAAAAAAALKEMEELKLLLPEIKEKIEDAKESNSIAAQVLKETLSEGSTSGFVEGTGSKPTSTLTVRKVSDGATSSNAATDISHLIRKKRKPEDESPRKENEAKKPKQMSTVNGGDGDAAHSNGVAEKTEEEEAEKPVPMEAEKAVESTA</sequence>
<feature type="compositionally biased region" description="Basic and acidic residues" evidence="4">
    <location>
        <begin position="762"/>
        <end position="777"/>
    </location>
</feature>
<reference evidence="5" key="3">
    <citation type="submission" date="2025-09" db="UniProtKB">
        <authorList>
            <consortium name="Ensembl"/>
        </authorList>
    </citation>
    <scope>IDENTIFICATION</scope>
</reference>
<dbReference type="EMBL" id="AFYH01081574">
    <property type="status" value="NOT_ANNOTATED_CDS"/>
    <property type="molecule type" value="Genomic_DNA"/>
</dbReference>
<feature type="coiled-coil region" evidence="3">
    <location>
        <begin position="610"/>
        <end position="659"/>
    </location>
</feature>
<keyword evidence="6" id="KW-1185">Reference proteome</keyword>
<dbReference type="GO" id="GO:0034080">
    <property type="term" value="P:CENP-A containing chromatin assembly"/>
    <property type="evidence" value="ECO:0007669"/>
    <property type="project" value="TreeGrafter"/>
</dbReference>
<feature type="region of interest" description="Disordered" evidence="4">
    <location>
        <begin position="673"/>
        <end position="777"/>
    </location>
</feature>
<accession>H3AZU3</accession>
<feature type="region of interest" description="Disordered" evidence="4">
    <location>
        <begin position="85"/>
        <end position="514"/>
    </location>
</feature>
<dbReference type="EMBL" id="AFYH01081575">
    <property type="status" value="NOT_ANNOTATED_CDS"/>
    <property type="molecule type" value="Genomic_DNA"/>
</dbReference>
<evidence type="ECO:0000256" key="1">
    <source>
        <dbReference type="ARBA" id="ARBA00022737"/>
    </source>
</evidence>
<keyword evidence="2" id="KW-0802">TPR repeat</keyword>
<dbReference type="Ensembl" id="ENSLACT00000015270.1">
    <property type="protein sequence ID" value="ENSLACP00000015164.1"/>
    <property type="gene ID" value="ENSLACG00000013351.1"/>
</dbReference>
<dbReference type="EMBL" id="AFYH01081582">
    <property type="status" value="NOT_ANNOTATED_CDS"/>
    <property type="molecule type" value="Genomic_DNA"/>
</dbReference>
<reference evidence="6" key="1">
    <citation type="submission" date="2011-08" db="EMBL/GenBank/DDBJ databases">
        <title>The draft genome of Latimeria chalumnae.</title>
        <authorList>
            <person name="Di Palma F."/>
            <person name="Alfoldi J."/>
            <person name="Johnson J."/>
            <person name="Berlin A."/>
            <person name="Gnerre S."/>
            <person name="Jaffe D."/>
            <person name="MacCallum I."/>
            <person name="Young S."/>
            <person name="Walker B.J."/>
            <person name="Lander E."/>
            <person name="Lindblad-Toh K."/>
        </authorList>
    </citation>
    <scope>NUCLEOTIDE SEQUENCE [LARGE SCALE GENOMIC DNA]</scope>
    <source>
        <strain evidence="6">Wild caught</strain>
    </source>
</reference>
<feature type="compositionally biased region" description="Basic and acidic residues" evidence="4">
    <location>
        <begin position="96"/>
        <end position="132"/>
    </location>
</feature>
<feature type="compositionally biased region" description="Basic and acidic residues" evidence="4">
    <location>
        <begin position="144"/>
        <end position="167"/>
    </location>
</feature>
<organism evidence="5 6">
    <name type="scientific">Latimeria chalumnae</name>
    <name type="common">Coelacanth</name>
    <dbReference type="NCBI Taxonomy" id="7897"/>
    <lineage>
        <taxon>Eukaryota</taxon>
        <taxon>Metazoa</taxon>
        <taxon>Chordata</taxon>
        <taxon>Craniata</taxon>
        <taxon>Vertebrata</taxon>
        <taxon>Euteleostomi</taxon>
        <taxon>Coelacanthiformes</taxon>
        <taxon>Coelacanthidae</taxon>
        <taxon>Latimeria</taxon>
    </lineage>
</organism>
<dbReference type="STRING" id="7897.ENSLACP00000015164"/>
<dbReference type="EMBL" id="AFYH01081576">
    <property type="status" value="NOT_ANNOTATED_CDS"/>
    <property type="molecule type" value="Genomic_DNA"/>
</dbReference>
<keyword evidence="3" id="KW-0175">Coiled coil</keyword>
<dbReference type="InParanoid" id="H3AZU3"/>
<feature type="compositionally biased region" description="Basic and acidic residues" evidence="4">
    <location>
        <begin position="718"/>
        <end position="732"/>
    </location>
</feature>
<feature type="compositionally biased region" description="Basic and acidic residues" evidence="4">
    <location>
        <begin position="330"/>
        <end position="361"/>
    </location>
</feature>
<feature type="compositionally biased region" description="Basic and acidic residues" evidence="4">
    <location>
        <begin position="268"/>
        <end position="321"/>
    </location>
</feature>
<evidence type="ECO:0000256" key="2">
    <source>
        <dbReference type="ARBA" id="ARBA00022803"/>
    </source>
</evidence>
<dbReference type="PANTHER" id="PTHR15081">
    <property type="entry name" value="NUCLEAR AUTOANTIGENIC SPERM PROTEIN NASP -RELATED"/>
    <property type="match status" value="1"/>
</dbReference>
<dbReference type="AlphaFoldDB" id="H3AZU3"/>
<evidence type="ECO:0000256" key="4">
    <source>
        <dbReference type="SAM" id="MobiDB-lite"/>
    </source>
</evidence>
<dbReference type="EMBL" id="AFYH01081580">
    <property type="status" value="NOT_ANNOTATED_CDS"/>
    <property type="molecule type" value="Genomic_DNA"/>
</dbReference>
<dbReference type="GeneTree" id="ENSGT00390000016650"/>
<dbReference type="EMBL" id="AFYH01081583">
    <property type="status" value="NOT_ANNOTATED_CDS"/>
    <property type="molecule type" value="Genomic_DNA"/>
</dbReference>